<protein>
    <submittedName>
        <fullName evidence="2">12130_t:CDS:1</fullName>
    </submittedName>
</protein>
<keyword evidence="1" id="KW-0175">Coiled coil</keyword>
<organism evidence="2 3">
    <name type="scientific">Ambispora leptoticha</name>
    <dbReference type="NCBI Taxonomy" id="144679"/>
    <lineage>
        <taxon>Eukaryota</taxon>
        <taxon>Fungi</taxon>
        <taxon>Fungi incertae sedis</taxon>
        <taxon>Mucoromycota</taxon>
        <taxon>Glomeromycotina</taxon>
        <taxon>Glomeromycetes</taxon>
        <taxon>Archaeosporales</taxon>
        <taxon>Ambisporaceae</taxon>
        <taxon>Ambispora</taxon>
    </lineage>
</organism>
<comment type="caution">
    <text evidence="2">The sequence shown here is derived from an EMBL/GenBank/DDBJ whole genome shotgun (WGS) entry which is preliminary data.</text>
</comment>
<dbReference type="Proteomes" id="UP000789508">
    <property type="component" value="Unassembled WGS sequence"/>
</dbReference>
<sequence>MSNIDLRKVTTFNFVKESQDLLLNIRRETNTTGRNDSVYDDLVNALKAVKKYKEEIESLMKNIDLRKIKTPNFVKESQDLLLDIRRETNTTGKNNSVYDDLVNVLKAIQKYKEQIESIKKIVQS</sequence>
<evidence type="ECO:0000313" key="3">
    <source>
        <dbReference type="Proteomes" id="UP000789508"/>
    </source>
</evidence>
<evidence type="ECO:0000256" key="1">
    <source>
        <dbReference type="SAM" id="Coils"/>
    </source>
</evidence>
<proteinExistence type="predicted"/>
<evidence type="ECO:0000313" key="2">
    <source>
        <dbReference type="EMBL" id="CAG8566403.1"/>
    </source>
</evidence>
<dbReference type="AlphaFoldDB" id="A0A9N9BFS7"/>
<feature type="coiled-coil region" evidence="1">
    <location>
        <begin position="42"/>
        <end position="69"/>
    </location>
</feature>
<dbReference type="EMBL" id="CAJVPS010002352">
    <property type="protein sequence ID" value="CAG8566403.1"/>
    <property type="molecule type" value="Genomic_DNA"/>
</dbReference>
<accession>A0A9N9BFS7</accession>
<keyword evidence="3" id="KW-1185">Reference proteome</keyword>
<reference evidence="2" key="1">
    <citation type="submission" date="2021-06" db="EMBL/GenBank/DDBJ databases">
        <authorList>
            <person name="Kallberg Y."/>
            <person name="Tangrot J."/>
            <person name="Rosling A."/>
        </authorList>
    </citation>
    <scope>NUCLEOTIDE SEQUENCE</scope>
    <source>
        <strain evidence="2">FL130A</strain>
    </source>
</reference>
<dbReference type="OrthoDB" id="10322834at2759"/>
<name>A0A9N9BFS7_9GLOM</name>
<gene>
    <name evidence="2" type="ORF">ALEPTO_LOCUS6603</name>
</gene>